<evidence type="ECO:0000313" key="3">
    <source>
        <dbReference type="Proteomes" id="UP000178570"/>
    </source>
</evidence>
<sequence length="103" mass="11647">MKNFKYLTQTFPYAVGVFAYVSGIAYFIFNAESIFNEDAQSFLIPVFMLLLFIVSATITSALVLYKPIQLFLSGEKKPAILTLVATLTWLILFLLLVILRLSK</sequence>
<name>A0A1G1XM14_9BACT</name>
<accession>A0A1G1XM14</accession>
<protein>
    <submittedName>
        <fullName evidence="2">Uncharacterized protein</fullName>
    </submittedName>
</protein>
<feature type="transmembrane region" description="Helical" evidence="1">
    <location>
        <begin position="12"/>
        <end position="29"/>
    </location>
</feature>
<evidence type="ECO:0000256" key="1">
    <source>
        <dbReference type="SAM" id="Phobius"/>
    </source>
</evidence>
<dbReference type="EMBL" id="MHHY01000003">
    <property type="protein sequence ID" value="OGY40954.1"/>
    <property type="molecule type" value="Genomic_DNA"/>
</dbReference>
<keyword evidence="1" id="KW-1133">Transmembrane helix</keyword>
<dbReference type="AlphaFoldDB" id="A0A1G1XM14"/>
<proteinExistence type="predicted"/>
<feature type="transmembrane region" description="Helical" evidence="1">
    <location>
        <begin position="41"/>
        <end position="65"/>
    </location>
</feature>
<feature type="transmembrane region" description="Helical" evidence="1">
    <location>
        <begin position="80"/>
        <end position="99"/>
    </location>
</feature>
<dbReference type="Proteomes" id="UP000178570">
    <property type="component" value="Unassembled WGS sequence"/>
</dbReference>
<comment type="caution">
    <text evidence="2">The sequence shown here is derived from an EMBL/GenBank/DDBJ whole genome shotgun (WGS) entry which is preliminary data.</text>
</comment>
<evidence type="ECO:0000313" key="2">
    <source>
        <dbReference type="EMBL" id="OGY40954.1"/>
    </source>
</evidence>
<keyword evidence="1" id="KW-0812">Transmembrane</keyword>
<organism evidence="2 3">
    <name type="scientific">Candidatus Brennerbacteria bacterium RIFOXYD1_FULL_41_16</name>
    <dbReference type="NCBI Taxonomy" id="1797529"/>
    <lineage>
        <taxon>Bacteria</taxon>
        <taxon>Candidatus Brenneribacteriota</taxon>
    </lineage>
</organism>
<keyword evidence="1" id="KW-0472">Membrane</keyword>
<reference evidence="2 3" key="1">
    <citation type="journal article" date="2016" name="Nat. Commun.">
        <title>Thousands of microbial genomes shed light on interconnected biogeochemical processes in an aquifer system.</title>
        <authorList>
            <person name="Anantharaman K."/>
            <person name="Brown C.T."/>
            <person name="Hug L.A."/>
            <person name="Sharon I."/>
            <person name="Castelle C.J."/>
            <person name="Probst A.J."/>
            <person name="Thomas B.C."/>
            <person name="Singh A."/>
            <person name="Wilkins M.J."/>
            <person name="Karaoz U."/>
            <person name="Brodie E.L."/>
            <person name="Williams K.H."/>
            <person name="Hubbard S.S."/>
            <person name="Banfield J.F."/>
        </authorList>
    </citation>
    <scope>NUCLEOTIDE SEQUENCE [LARGE SCALE GENOMIC DNA]</scope>
</reference>
<gene>
    <name evidence="2" type="ORF">A2570_00465</name>
</gene>